<dbReference type="EMBL" id="CM037160">
    <property type="protein sequence ID" value="KAH7840030.1"/>
    <property type="molecule type" value="Genomic_DNA"/>
</dbReference>
<accession>A0ACB7XGY7</accession>
<keyword evidence="2" id="KW-1185">Reference proteome</keyword>
<organism evidence="1 2">
    <name type="scientific">Vaccinium darrowii</name>
    <dbReference type="NCBI Taxonomy" id="229202"/>
    <lineage>
        <taxon>Eukaryota</taxon>
        <taxon>Viridiplantae</taxon>
        <taxon>Streptophyta</taxon>
        <taxon>Embryophyta</taxon>
        <taxon>Tracheophyta</taxon>
        <taxon>Spermatophyta</taxon>
        <taxon>Magnoliopsida</taxon>
        <taxon>eudicotyledons</taxon>
        <taxon>Gunneridae</taxon>
        <taxon>Pentapetalae</taxon>
        <taxon>asterids</taxon>
        <taxon>Ericales</taxon>
        <taxon>Ericaceae</taxon>
        <taxon>Vaccinioideae</taxon>
        <taxon>Vaccinieae</taxon>
        <taxon>Vaccinium</taxon>
    </lineage>
</organism>
<evidence type="ECO:0000313" key="1">
    <source>
        <dbReference type="EMBL" id="KAH7840030.1"/>
    </source>
</evidence>
<gene>
    <name evidence="1" type="ORF">Vadar_011622</name>
</gene>
<protein>
    <submittedName>
        <fullName evidence="1">Uncharacterized protein</fullName>
    </submittedName>
</protein>
<reference evidence="1 2" key="1">
    <citation type="journal article" date="2021" name="Hortic Res">
        <title>High-quality reference genome and annotation aids understanding of berry development for evergreen blueberry (Vaccinium darrowii).</title>
        <authorList>
            <person name="Yu J."/>
            <person name="Hulse-Kemp A.M."/>
            <person name="Babiker E."/>
            <person name="Staton M."/>
        </authorList>
    </citation>
    <scope>NUCLEOTIDE SEQUENCE [LARGE SCALE GENOMIC DNA]</scope>
    <source>
        <strain evidence="2">cv. NJ 8807/NJ 8810</strain>
        <tissue evidence="1">Young leaf</tissue>
    </source>
</reference>
<evidence type="ECO:0000313" key="2">
    <source>
        <dbReference type="Proteomes" id="UP000828048"/>
    </source>
</evidence>
<proteinExistence type="predicted"/>
<name>A0ACB7XGY7_9ERIC</name>
<dbReference type="Proteomes" id="UP000828048">
    <property type="component" value="Chromosome 10"/>
</dbReference>
<comment type="caution">
    <text evidence="1">The sequence shown here is derived from an EMBL/GenBank/DDBJ whole genome shotgun (WGS) entry which is preliminary data.</text>
</comment>
<sequence>MASSHRRLDLYRYGHLTWDWKKGKTRIRSYLHPIVFSFLYKVLALFHLDSPLFMEIPTFLSGMEQRESFQAIERERKWRLKAVRSSRSMDWSFAYGGCALDFVVSDILLDYQLGWIWWQTTICEMGEADLESCCQQVVLPIHRRIPATWSDLPTALLFHSISSSKTRAVRDLSLSMQQTQGLWKR</sequence>